<feature type="domain" description="Histidine kinase/HSP90-like ATPase" evidence="2">
    <location>
        <begin position="14"/>
        <end position="135"/>
    </location>
</feature>
<dbReference type="Pfam" id="PF13581">
    <property type="entry name" value="HATPase_c_2"/>
    <property type="match status" value="1"/>
</dbReference>
<dbReference type="RefSeq" id="WP_198477258.1">
    <property type="nucleotide sequence ID" value="NZ_JADGMQ010000010.1"/>
</dbReference>
<keyword evidence="1" id="KW-0723">Serine/threonine-protein kinase</keyword>
<dbReference type="CDD" id="cd16936">
    <property type="entry name" value="HATPase_RsbW-like"/>
    <property type="match status" value="1"/>
</dbReference>
<keyword evidence="4" id="KW-1185">Reference proteome</keyword>
<dbReference type="InterPro" id="IPR050267">
    <property type="entry name" value="Anti-sigma-factor_SerPK"/>
</dbReference>
<comment type="caution">
    <text evidence="3">The sequence shown here is derived from an EMBL/GenBank/DDBJ whole genome shotgun (WGS) entry which is preliminary data.</text>
</comment>
<gene>
    <name evidence="3" type="ORF">IOD40_14030</name>
</gene>
<dbReference type="PANTHER" id="PTHR35526">
    <property type="entry name" value="ANTI-SIGMA-F FACTOR RSBW-RELATED"/>
    <property type="match status" value="1"/>
</dbReference>
<accession>A0ABS0SGG6</accession>
<keyword evidence="1" id="KW-0418">Kinase</keyword>
<evidence type="ECO:0000259" key="2">
    <source>
        <dbReference type="Pfam" id="PF13581"/>
    </source>
</evidence>
<protein>
    <submittedName>
        <fullName evidence="3">ATP-binding protein</fullName>
    </submittedName>
</protein>
<keyword evidence="3" id="KW-0067">ATP-binding</keyword>
<name>A0ABS0SGG6_9HYPH</name>
<reference evidence="3 4" key="1">
    <citation type="submission" date="2020-10" db="EMBL/GenBank/DDBJ databases">
        <title>Aquamicrobium zhengzhouensis sp. nov., a exopolysaccharide producing bacterium isolated from farmland soil.</title>
        <authorList>
            <person name="Wang X."/>
        </authorList>
    </citation>
    <scope>NUCLEOTIDE SEQUENCE [LARGE SCALE GENOMIC DNA]</scope>
    <source>
        <strain evidence="4">cd-1</strain>
    </source>
</reference>
<dbReference type="Proteomes" id="UP000601789">
    <property type="component" value="Unassembled WGS sequence"/>
</dbReference>
<keyword evidence="1" id="KW-0808">Transferase</keyword>
<evidence type="ECO:0000313" key="4">
    <source>
        <dbReference type="Proteomes" id="UP000601789"/>
    </source>
</evidence>
<dbReference type="EMBL" id="JADGMQ010000010">
    <property type="protein sequence ID" value="MBI1621776.1"/>
    <property type="molecule type" value="Genomic_DNA"/>
</dbReference>
<sequence length="145" mass="15840">MTGTDTSEERFEVEPRLESIALIQDAIEDAAQGALDTRRLFQLNMSVEELVTNVVRHSGTADPVGVVIRKGPGHISVEIVDHGVAFDPFKQAPKPAIDAELDQRPVGGLGVHLVQVMLDKVEYRRESERNHVILTMNTQTGGTGT</sequence>
<dbReference type="InterPro" id="IPR003594">
    <property type="entry name" value="HATPase_dom"/>
</dbReference>
<dbReference type="GO" id="GO:0005524">
    <property type="term" value="F:ATP binding"/>
    <property type="evidence" value="ECO:0007669"/>
    <property type="project" value="UniProtKB-KW"/>
</dbReference>
<dbReference type="InterPro" id="IPR036890">
    <property type="entry name" value="HATPase_C_sf"/>
</dbReference>
<organism evidence="3 4">
    <name type="scientific">Aquamicrobium zhengzhouense</name>
    <dbReference type="NCBI Taxonomy" id="2781738"/>
    <lineage>
        <taxon>Bacteria</taxon>
        <taxon>Pseudomonadati</taxon>
        <taxon>Pseudomonadota</taxon>
        <taxon>Alphaproteobacteria</taxon>
        <taxon>Hyphomicrobiales</taxon>
        <taxon>Phyllobacteriaceae</taxon>
        <taxon>Aquamicrobium</taxon>
    </lineage>
</organism>
<keyword evidence="3" id="KW-0547">Nucleotide-binding</keyword>
<proteinExistence type="predicted"/>
<evidence type="ECO:0000313" key="3">
    <source>
        <dbReference type="EMBL" id="MBI1621776.1"/>
    </source>
</evidence>
<dbReference type="SUPFAM" id="SSF55874">
    <property type="entry name" value="ATPase domain of HSP90 chaperone/DNA topoisomerase II/histidine kinase"/>
    <property type="match status" value="1"/>
</dbReference>
<evidence type="ECO:0000256" key="1">
    <source>
        <dbReference type="ARBA" id="ARBA00022527"/>
    </source>
</evidence>
<dbReference type="Gene3D" id="3.30.565.10">
    <property type="entry name" value="Histidine kinase-like ATPase, C-terminal domain"/>
    <property type="match status" value="1"/>
</dbReference>
<dbReference type="PANTHER" id="PTHR35526:SF6">
    <property type="entry name" value="SLR1861 PROTEIN"/>
    <property type="match status" value="1"/>
</dbReference>